<accession>A0A154QG90</accession>
<proteinExistence type="predicted"/>
<dbReference type="EMBL" id="LVJS01000047">
    <property type="protein sequence ID" value="KZC23310.1"/>
    <property type="molecule type" value="Genomic_DNA"/>
</dbReference>
<dbReference type="RefSeq" id="WP_007514044.1">
    <property type="nucleotide sequence ID" value="NZ_LVJS01000047.1"/>
</dbReference>
<keyword evidence="1" id="KW-0812">Transmembrane</keyword>
<keyword evidence="3" id="KW-1185">Reference proteome</keyword>
<evidence type="ECO:0000313" key="2">
    <source>
        <dbReference type="EMBL" id="KZC23310.1"/>
    </source>
</evidence>
<comment type="caution">
    <text evidence="2">The sequence shown here is derived from an EMBL/GenBank/DDBJ whole genome shotgun (WGS) entry which is preliminary data.</text>
</comment>
<sequence length="104" mass="11361">MVISTVMMLRQRAIVRAFERAAATTAATACTAQQLELKPGMAWHRLVVLAVLRCPGEGRYFLDVANWQRLRRRRHCIALAVVAGVLVLLGLLLVAGTLSRPGAP</sequence>
<evidence type="ECO:0000313" key="3">
    <source>
        <dbReference type="Proteomes" id="UP000076131"/>
    </source>
</evidence>
<protein>
    <submittedName>
        <fullName evidence="2">Uncharacterized protein</fullName>
    </submittedName>
</protein>
<reference evidence="2 3" key="1">
    <citation type="journal article" date="2016" name="MBio">
        <title>Lateral Gene Transfer in a Heavy Metal-Contaminated-Groundwater Microbial Community.</title>
        <authorList>
            <person name="Hemme C.L."/>
            <person name="Green S.J."/>
            <person name="Rishishwar L."/>
            <person name="Prakash O."/>
            <person name="Pettenato A."/>
            <person name="Chakraborty R."/>
            <person name="Deutschbauer A.M."/>
            <person name="Van Nostrand J.D."/>
            <person name="Wu L."/>
            <person name="He Z."/>
            <person name="Jordan I.K."/>
            <person name="Hazen T.C."/>
            <person name="Arkin A.P."/>
            <person name="Kostka J.E."/>
            <person name="Zhou J."/>
        </authorList>
    </citation>
    <scope>NUCLEOTIDE SEQUENCE [LARGE SCALE GENOMIC DNA]</scope>
    <source>
        <strain evidence="2 3">FW104-T7</strain>
    </source>
</reference>
<keyword evidence="1" id="KW-1133">Transmembrane helix</keyword>
<feature type="transmembrane region" description="Helical" evidence="1">
    <location>
        <begin position="76"/>
        <end position="98"/>
    </location>
</feature>
<organism evidence="2 3">
    <name type="scientific">Rhodanobacter thiooxydans</name>
    <dbReference type="NCBI Taxonomy" id="416169"/>
    <lineage>
        <taxon>Bacteria</taxon>
        <taxon>Pseudomonadati</taxon>
        <taxon>Pseudomonadota</taxon>
        <taxon>Gammaproteobacteria</taxon>
        <taxon>Lysobacterales</taxon>
        <taxon>Rhodanobacteraceae</taxon>
        <taxon>Rhodanobacter</taxon>
    </lineage>
</organism>
<evidence type="ECO:0000256" key="1">
    <source>
        <dbReference type="SAM" id="Phobius"/>
    </source>
</evidence>
<dbReference type="Proteomes" id="UP000076131">
    <property type="component" value="Unassembled WGS sequence"/>
</dbReference>
<dbReference type="GeneID" id="72425269"/>
<dbReference type="AlphaFoldDB" id="A0A154QG90"/>
<gene>
    <name evidence="2" type="ORF">RHOFW104T7_14115</name>
</gene>
<keyword evidence="1" id="KW-0472">Membrane</keyword>
<name>A0A154QG90_9GAMM</name>